<protein>
    <submittedName>
        <fullName evidence="1">Uncharacterized protein</fullName>
    </submittedName>
</protein>
<evidence type="ECO:0000313" key="1">
    <source>
        <dbReference type="EMBL" id="KSU06291.1"/>
    </source>
</evidence>
<organism evidence="1 2">
    <name type="scientific">Lactococcus lactis subsp. lactis</name>
    <name type="common">Streptococcus lactis</name>
    <dbReference type="NCBI Taxonomy" id="1360"/>
    <lineage>
        <taxon>Bacteria</taxon>
        <taxon>Bacillati</taxon>
        <taxon>Bacillota</taxon>
        <taxon>Bacilli</taxon>
        <taxon>Lactobacillales</taxon>
        <taxon>Streptococcaceae</taxon>
        <taxon>Lactococcus</taxon>
    </lineage>
</organism>
<proteinExistence type="predicted"/>
<dbReference type="AlphaFoldDB" id="A0A0V8CYD3"/>
<dbReference type="EMBL" id="LKLN01000031">
    <property type="protein sequence ID" value="KSU06291.1"/>
    <property type="molecule type" value="Genomic_DNA"/>
</dbReference>
<evidence type="ECO:0000313" key="2">
    <source>
        <dbReference type="Proteomes" id="UP000053058"/>
    </source>
</evidence>
<accession>A0A0V8CYD3</accession>
<name>A0A0V8CYD3_LACLL</name>
<comment type="caution">
    <text evidence="1">The sequence shown here is derived from an EMBL/GenBank/DDBJ whole genome shotgun (WGS) entry which is preliminary data.</text>
</comment>
<reference evidence="2" key="1">
    <citation type="submission" date="2015-10" db="EMBL/GenBank/DDBJ databases">
        <title>Draft Genome Sequences of 11 Lactococcus lactis subspecies cremoris strains.</title>
        <authorList>
            <person name="Wels M."/>
            <person name="Backus L."/>
            <person name="Boekhorst J."/>
            <person name="Dijkstra A."/>
            <person name="Beerthuizen M."/>
            <person name="Kelly W."/>
            <person name="Siezen R."/>
            <person name="Bachmann H."/>
            <person name="Van Hijum S."/>
        </authorList>
    </citation>
    <scope>NUCLEOTIDE SEQUENCE [LARGE SCALE GENOMIC DNA]</scope>
    <source>
        <strain evidence="2">KF282</strain>
    </source>
</reference>
<sequence length="38" mass="4223">MLINPNPNVRQTSINVSGDKAVFYETPTNILPKTTSNF</sequence>
<gene>
    <name evidence="1" type="ORF">KF282_1190</name>
</gene>
<dbReference type="PATRIC" id="fig|1360.101.peg.1856"/>
<dbReference type="Proteomes" id="UP000053058">
    <property type="component" value="Unassembled WGS sequence"/>
</dbReference>